<dbReference type="STRING" id="121845.A0A1S3D9S2"/>
<feature type="compositionally biased region" description="Basic and acidic residues" evidence="1">
    <location>
        <begin position="222"/>
        <end position="236"/>
    </location>
</feature>
<feature type="compositionally biased region" description="Polar residues" evidence="1">
    <location>
        <begin position="1"/>
        <end position="12"/>
    </location>
</feature>
<sequence>PAALLAQQTQSHFAPDPDPQHVPQVRIPPTSDPFSQPSNGQVPIDIYLQQQIDNEIAQQEALYIQQQRAKEAIQYQQQLEAAQLAIAQQQAFHAQQENLKQQLLQQQALEAQKQLALQAQQQAALQQVLQQQQQQQIYQEVPVQQQSSESLTAEELFNLMHGIPAKNQADVQASTQSVQDVLSVPQQQNNEIASAATTNFQPNYQSFNYDEKAHQQQIQVEQQKEYSEGSESKRSTSEGVAQTNFNPQYQNFNYDEKTKRNGFNNGNNEVGVQSQLQVDEVTQNTTKVDPKDIKKEKRYQKNAFSASHGYTVGYSTLPKDITESVPQTQFNLQQGGYSTLPVNYNEKQISRKVKPDNAVVNEIKKVHSGHLKKKTKYHNNGYSTIAEDLLQQHDLKNDLQQLTYSTLPNQKILEVLKHQRHFNSTQQQDQQTVTTEKDTLQKMRENAQKFYNPHILQAVRNNTGSDNVQIQQSIQIYENNYASKGDDNHIDLSGITTTSTTTPASTPVSTTSESSVVTEINVIESNHDSDNQESNLYEEIMLQDKSKPLEDHYNSNSHSYFGQRIRPKRT</sequence>
<feature type="compositionally biased region" description="Polar residues" evidence="1">
    <location>
        <begin position="237"/>
        <end position="250"/>
    </location>
</feature>
<dbReference type="PaxDb" id="121845-A0A1S3D9S2"/>
<evidence type="ECO:0000256" key="1">
    <source>
        <dbReference type="SAM" id="MobiDB-lite"/>
    </source>
</evidence>
<proteinExistence type="predicted"/>
<gene>
    <name evidence="3" type="primary">LOC103514167</name>
</gene>
<keyword evidence="2" id="KW-1185">Reference proteome</keyword>
<feature type="region of interest" description="Disordered" evidence="1">
    <location>
        <begin position="211"/>
        <end position="250"/>
    </location>
</feature>
<name>A0A1S3D9S2_DIACI</name>
<accession>A0A1S3D9S2</accession>
<feature type="non-terminal residue" evidence="3">
    <location>
        <position position="1"/>
    </location>
</feature>
<organism evidence="2 3">
    <name type="scientific">Diaphorina citri</name>
    <name type="common">Asian citrus psyllid</name>
    <dbReference type="NCBI Taxonomy" id="121845"/>
    <lineage>
        <taxon>Eukaryota</taxon>
        <taxon>Metazoa</taxon>
        <taxon>Ecdysozoa</taxon>
        <taxon>Arthropoda</taxon>
        <taxon>Hexapoda</taxon>
        <taxon>Insecta</taxon>
        <taxon>Pterygota</taxon>
        <taxon>Neoptera</taxon>
        <taxon>Paraneoptera</taxon>
        <taxon>Hemiptera</taxon>
        <taxon>Sternorrhyncha</taxon>
        <taxon>Psylloidea</taxon>
        <taxon>Psyllidae</taxon>
        <taxon>Diaphorininae</taxon>
        <taxon>Diaphorina</taxon>
    </lineage>
</organism>
<dbReference type="RefSeq" id="XP_008477256.2">
    <property type="nucleotide sequence ID" value="XM_008479034.2"/>
</dbReference>
<evidence type="ECO:0000313" key="3">
    <source>
        <dbReference type="RefSeq" id="XP_008477256.2"/>
    </source>
</evidence>
<feature type="region of interest" description="Disordered" evidence="1">
    <location>
        <begin position="1"/>
        <end position="40"/>
    </location>
</feature>
<evidence type="ECO:0000313" key="2">
    <source>
        <dbReference type="Proteomes" id="UP000079169"/>
    </source>
</evidence>
<protein>
    <submittedName>
        <fullName evidence="3">Bromodomain-containing protein DDB_G0280777-like</fullName>
    </submittedName>
</protein>
<dbReference type="GeneID" id="103514167"/>
<reference evidence="3" key="1">
    <citation type="submission" date="2025-08" db="UniProtKB">
        <authorList>
            <consortium name="RefSeq"/>
        </authorList>
    </citation>
    <scope>IDENTIFICATION</scope>
</reference>
<feature type="region of interest" description="Disordered" evidence="1">
    <location>
        <begin position="549"/>
        <end position="570"/>
    </location>
</feature>
<dbReference type="Proteomes" id="UP000079169">
    <property type="component" value="Unplaced"/>
</dbReference>
<dbReference type="AlphaFoldDB" id="A0A1S3D9S2"/>
<dbReference type="KEGG" id="dci:103514167"/>